<name>A8LIZ6_DINSH</name>
<organism evidence="1 2">
    <name type="scientific">Dinoroseobacter shibae (strain DSM 16493 / NCIMB 14021 / DFL 12)</name>
    <dbReference type="NCBI Taxonomy" id="398580"/>
    <lineage>
        <taxon>Bacteria</taxon>
        <taxon>Pseudomonadati</taxon>
        <taxon>Pseudomonadota</taxon>
        <taxon>Alphaproteobacteria</taxon>
        <taxon>Rhodobacterales</taxon>
        <taxon>Roseobacteraceae</taxon>
        <taxon>Dinoroseobacter</taxon>
    </lineage>
</organism>
<evidence type="ECO:0008006" key="3">
    <source>
        <dbReference type="Google" id="ProtNLM"/>
    </source>
</evidence>
<gene>
    <name evidence="1" type="ordered locus">Dshi_1368</name>
</gene>
<keyword evidence="2" id="KW-1185">Reference proteome</keyword>
<dbReference type="HOGENOM" id="CLU_2315798_0_0_5"/>
<dbReference type="STRING" id="398580.Dshi_1368"/>
<evidence type="ECO:0000313" key="2">
    <source>
        <dbReference type="Proteomes" id="UP000006833"/>
    </source>
</evidence>
<evidence type="ECO:0000313" key="1">
    <source>
        <dbReference type="EMBL" id="ABV93110.1"/>
    </source>
</evidence>
<dbReference type="AlphaFoldDB" id="A8LIZ6"/>
<protein>
    <recommendedName>
        <fullName evidence="3">Lipoprotein</fullName>
    </recommendedName>
</protein>
<proteinExistence type="predicted"/>
<dbReference type="KEGG" id="dsh:Dshi_1368"/>
<dbReference type="eggNOG" id="ENOG5033BJM">
    <property type="taxonomic scope" value="Bacteria"/>
</dbReference>
<sequence>MRDARPPEYFDTDEEEQAVMKRFLVVGLVLAGCEPLTDEAGVPLLEDISPRALAALPEGVPPSLLIRDGNGCYGIAIEATEPQTGAPLMDENQQLICDP</sequence>
<dbReference type="PROSITE" id="PS51257">
    <property type="entry name" value="PROKAR_LIPOPROTEIN"/>
    <property type="match status" value="1"/>
</dbReference>
<dbReference type="Proteomes" id="UP000006833">
    <property type="component" value="Chromosome"/>
</dbReference>
<dbReference type="EMBL" id="CP000830">
    <property type="protein sequence ID" value="ABV93110.1"/>
    <property type="molecule type" value="Genomic_DNA"/>
</dbReference>
<reference evidence="2" key="1">
    <citation type="journal article" date="2010" name="ISME J.">
        <title>The complete genome sequence of the algal symbiont Dinoroseobacter shibae: a hitchhiker's guide to life in the sea.</title>
        <authorList>
            <person name="Wagner-Dobler I."/>
            <person name="Ballhausen B."/>
            <person name="Berger M."/>
            <person name="Brinkhoff T."/>
            <person name="Buchholz I."/>
            <person name="Bunk B."/>
            <person name="Cypionka H."/>
            <person name="Daniel R."/>
            <person name="Drepper T."/>
            <person name="Gerdts G."/>
            <person name="Hahnke S."/>
            <person name="Han C."/>
            <person name="Jahn D."/>
            <person name="Kalhoefer D."/>
            <person name="Kiss H."/>
            <person name="Klenk H.P."/>
            <person name="Kyrpides N."/>
            <person name="Liebl W."/>
            <person name="Liesegang H."/>
            <person name="Meincke L."/>
            <person name="Pati A."/>
            <person name="Petersen J."/>
            <person name="Piekarski T."/>
            <person name="Pommerenke C."/>
            <person name="Pradella S."/>
            <person name="Pukall R."/>
            <person name="Rabus R."/>
            <person name="Stackebrandt E."/>
            <person name="Thole S."/>
            <person name="Thompson L."/>
            <person name="Tielen P."/>
            <person name="Tomasch J."/>
            <person name="von Jan M."/>
            <person name="Wanphrut N."/>
            <person name="Wichels A."/>
            <person name="Zech H."/>
            <person name="Simon M."/>
        </authorList>
    </citation>
    <scope>NUCLEOTIDE SEQUENCE [LARGE SCALE GENOMIC DNA]</scope>
    <source>
        <strain evidence="2">DSM 16493 / NCIMB 14021 / DFL 12</strain>
    </source>
</reference>
<accession>A8LIZ6</accession>